<evidence type="ECO:0000256" key="16">
    <source>
        <dbReference type="ARBA" id="ARBA00023098"/>
    </source>
</evidence>
<dbReference type="GO" id="GO:0005886">
    <property type="term" value="C:plasma membrane"/>
    <property type="evidence" value="ECO:0007669"/>
    <property type="project" value="UniProtKB-SubCell"/>
</dbReference>
<evidence type="ECO:0000256" key="13">
    <source>
        <dbReference type="ARBA" id="ARBA00022840"/>
    </source>
</evidence>
<feature type="transmembrane region" description="Helical" evidence="24">
    <location>
        <begin position="57"/>
        <end position="76"/>
    </location>
</feature>
<dbReference type="InterPro" id="IPR000829">
    <property type="entry name" value="DAGK"/>
</dbReference>
<evidence type="ECO:0000256" key="14">
    <source>
        <dbReference type="ARBA" id="ARBA00022842"/>
    </source>
</evidence>
<dbReference type="GO" id="GO:0006654">
    <property type="term" value="P:phosphatidic acid biosynthetic process"/>
    <property type="evidence" value="ECO:0007669"/>
    <property type="project" value="InterPro"/>
</dbReference>
<feature type="binding site" evidence="21">
    <location>
        <position position="99"/>
    </location>
    <ligand>
        <name>substrate</name>
    </ligand>
</feature>
<evidence type="ECO:0000256" key="9">
    <source>
        <dbReference type="ARBA" id="ARBA00022692"/>
    </source>
</evidence>
<feature type="binding site" evidence="22">
    <location>
        <position position="10"/>
    </location>
    <ligand>
        <name>ATP</name>
        <dbReference type="ChEBI" id="CHEBI:30616"/>
    </ligand>
</feature>
<feature type="binding site" evidence="21">
    <location>
        <position position="10"/>
    </location>
    <ligand>
        <name>substrate</name>
    </ligand>
</feature>
<evidence type="ECO:0000256" key="24">
    <source>
        <dbReference type="RuleBase" id="RU363065"/>
    </source>
</evidence>
<dbReference type="EMBL" id="CP000681">
    <property type="protein sequence ID" value="ABP75701.1"/>
    <property type="molecule type" value="Genomic_DNA"/>
</dbReference>
<evidence type="ECO:0000256" key="22">
    <source>
        <dbReference type="PIRSR" id="PIRSR600829-3"/>
    </source>
</evidence>
<feature type="binding site" evidence="22">
    <location>
        <position position="29"/>
    </location>
    <ligand>
        <name>ATP</name>
        <dbReference type="ChEBI" id="CHEBI:30616"/>
    </ligand>
</feature>
<dbReference type="CDD" id="cd14264">
    <property type="entry name" value="DAGK_IM"/>
    <property type="match status" value="1"/>
</dbReference>
<feature type="binding site" evidence="21">
    <location>
        <position position="56"/>
    </location>
    <ligand>
        <name>substrate</name>
    </ligand>
</feature>
<keyword evidence="17 24" id="KW-0472">Membrane</keyword>
<evidence type="ECO:0000256" key="11">
    <source>
        <dbReference type="ARBA" id="ARBA00022741"/>
    </source>
</evidence>
<feature type="active site" description="Proton acceptor" evidence="20">
    <location>
        <position position="70"/>
    </location>
</feature>
<dbReference type="KEGG" id="spc:Sputcn32_1980"/>
<comment type="cofactor">
    <cofactor evidence="23">
        <name>Mg(2+)</name>
        <dbReference type="ChEBI" id="CHEBI:18420"/>
    </cofactor>
    <text evidence="23">Mn(2+), Zn(2+), Cd(2+) and Co(2+) support activity to lesser extents.</text>
</comment>
<evidence type="ECO:0000256" key="17">
    <source>
        <dbReference type="ARBA" id="ARBA00023136"/>
    </source>
</evidence>
<evidence type="ECO:0000256" key="8">
    <source>
        <dbReference type="ARBA" id="ARBA00022679"/>
    </source>
</evidence>
<evidence type="ECO:0000256" key="19">
    <source>
        <dbReference type="ARBA" id="ARBA00023264"/>
    </source>
</evidence>
<dbReference type="GO" id="GO:0046872">
    <property type="term" value="F:metal ion binding"/>
    <property type="evidence" value="ECO:0007669"/>
    <property type="project" value="UniProtKB-KW"/>
</dbReference>
<keyword evidence="10 23" id="KW-0479">Metal-binding</keyword>
<accession>A4Y6W8</accession>
<comment type="caution">
    <text evidence="24">Lacks conserved residue(s) required for the propagation of feature annotation.</text>
</comment>
<keyword evidence="15 24" id="KW-1133">Transmembrane helix</keyword>
<organism evidence="25">
    <name type="scientific">Shewanella putrefaciens (strain CN-32 / ATCC BAA-453)</name>
    <dbReference type="NCBI Taxonomy" id="319224"/>
    <lineage>
        <taxon>Bacteria</taxon>
        <taxon>Pseudomonadati</taxon>
        <taxon>Pseudomonadota</taxon>
        <taxon>Gammaproteobacteria</taxon>
        <taxon>Alteromonadales</taxon>
        <taxon>Shewanellaceae</taxon>
        <taxon>Shewanella</taxon>
    </lineage>
</organism>
<feature type="binding site" evidence="23">
    <location>
        <position position="77"/>
    </location>
    <ligand>
        <name>a divalent metal cation</name>
        <dbReference type="ChEBI" id="CHEBI:60240"/>
    </ligand>
</feature>
<dbReference type="EC" id="2.7.1.107" evidence="3 24"/>
<evidence type="ECO:0000256" key="2">
    <source>
        <dbReference type="ARBA" id="ARBA00005967"/>
    </source>
</evidence>
<dbReference type="eggNOG" id="COG0818">
    <property type="taxonomic scope" value="Bacteria"/>
</dbReference>
<feature type="binding site" evidence="21">
    <location>
        <begin position="48"/>
        <end position="51"/>
    </location>
    <ligand>
        <name>substrate</name>
    </ligand>
</feature>
<feature type="binding site" evidence="22">
    <location>
        <position position="77"/>
    </location>
    <ligand>
        <name>ATP</name>
        <dbReference type="ChEBI" id="CHEBI:30616"/>
    </ligand>
</feature>
<evidence type="ECO:0000256" key="3">
    <source>
        <dbReference type="ARBA" id="ARBA00012133"/>
    </source>
</evidence>
<evidence type="ECO:0000313" key="25">
    <source>
        <dbReference type="EMBL" id="ABP75701.1"/>
    </source>
</evidence>
<gene>
    <name evidence="25" type="ordered locus">Sputcn32_1980</name>
</gene>
<evidence type="ECO:0000256" key="20">
    <source>
        <dbReference type="PIRSR" id="PIRSR600829-1"/>
    </source>
</evidence>
<dbReference type="GO" id="GO:0005524">
    <property type="term" value="F:ATP binding"/>
    <property type="evidence" value="ECO:0007669"/>
    <property type="project" value="UniProtKB-KW"/>
</dbReference>
<evidence type="ECO:0000256" key="1">
    <source>
        <dbReference type="ARBA" id="ARBA00004429"/>
    </source>
</evidence>
<evidence type="ECO:0000256" key="18">
    <source>
        <dbReference type="ARBA" id="ARBA00023209"/>
    </source>
</evidence>
<evidence type="ECO:0000256" key="21">
    <source>
        <dbReference type="PIRSR" id="PIRSR600829-2"/>
    </source>
</evidence>
<keyword evidence="13 22" id="KW-0067">ATP-binding</keyword>
<keyword evidence="6" id="KW-0444">Lipid biosynthesis</keyword>
<comment type="catalytic activity">
    <reaction evidence="24">
        <text>a 1,2-diacyl-sn-glycerol + ATP = a 1,2-diacyl-sn-glycero-3-phosphate + ADP + H(+)</text>
        <dbReference type="Rhea" id="RHEA:10272"/>
        <dbReference type="ChEBI" id="CHEBI:15378"/>
        <dbReference type="ChEBI" id="CHEBI:17815"/>
        <dbReference type="ChEBI" id="CHEBI:30616"/>
        <dbReference type="ChEBI" id="CHEBI:58608"/>
        <dbReference type="ChEBI" id="CHEBI:456216"/>
        <dbReference type="EC" id="2.7.1.107"/>
    </reaction>
</comment>
<keyword evidence="9 24" id="KW-0812">Transmembrane</keyword>
<evidence type="ECO:0000256" key="23">
    <source>
        <dbReference type="PIRSR" id="PIRSR600829-4"/>
    </source>
</evidence>
<dbReference type="AlphaFoldDB" id="A4Y6W8"/>
<keyword evidence="7 24" id="KW-0997">Cell inner membrane</keyword>
<comment type="subcellular location">
    <subcellularLocation>
        <location evidence="1 24">Cell inner membrane</location>
        <topology evidence="1 24">Multi-pass membrane protein</topology>
    </subcellularLocation>
</comment>
<dbReference type="HOGENOM" id="CLU_112343_3_1_6"/>
<feature type="binding site" evidence="21">
    <location>
        <position position="70"/>
    </location>
    <ligand>
        <name>substrate</name>
    </ligand>
</feature>
<comment type="function">
    <text evidence="24">Catalyzes the ATP-dependent phosphorylation of sn-l,2-diacylglycerol (DAG) to phosphatidic acid. Involved in the recycling of diacylglycerol produced as a by-product during membrane-derived oligosaccharide (MDO) biosynthesis.</text>
</comment>
<dbReference type="PANTHER" id="PTHR34299:SF1">
    <property type="entry name" value="DIACYLGLYCEROL KINASE"/>
    <property type="match status" value="1"/>
</dbReference>
<evidence type="ECO:0000256" key="4">
    <source>
        <dbReference type="ARBA" id="ARBA00017575"/>
    </source>
</evidence>
<feature type="binding site" evidence="22">
    <location>
        <position position="17"/>
    </location>
    <ligand>
        <name>ATP</name>
        <dbReference type="ChEBI" id="CHEBI:30616"/>
    </ligand>
</feature>
<dbReference type="PANTHER" id="PTHR34299">
    <property type="entry name" value="DIACYLGLYCEROL KINASE"/>
    <property type="match status" value="1"/>
</dbReference>
<evidence type="ECO:0000256" key="6">
    <source>
        <dbReference type="ARBA" id="ARBA00022516"/>
    </source>
</evidence>
<evidence type="ECO:0000256" key="15">
    <source>
        <dbReference type="ARBA" id="ARBA00022989"/>
    </source>
</evidence>
<dbReference type="Gene3D" id="1.10.287.3610">
    <property type="match status" value="1"/>
</dbReference>
<feature type="binding site" evidence="21">
    <location>
        <begin position="31"/>
        <end position="35"/>
    </location>
    <ligand>
        <name>substrate</name>
    </ligand>
</feature>
<feature type="transmembrane region" description="Helical" evidence="24">
    <location>
        <begin position="97"/>
        <end position="116"/>
    </location>
</feature>
<name>A4Y6W8_SHEPC</name>
<keyword evidence="16 24" id="KW-0443">Lipid metabolism</keyword>
<proteinExistence type="inferred from homology"/>
<evidence type="ECO:0000256" key="10">
    <source>
        <dbReference type="ARBA" id="ARBA00022723"/>
    </source>
</evidence>
<feature type="binding site" evidence="22">
    <location>
        <begin position="95"/>
        <end position="96"/>
    </location>
    <ligand>
        <name>ATP</name>
        <dbReference type="ChEBI" id="CHEBI:30616"/>
    </ligand>
</feature>
<keyword evidence="12 24" id="KW-0418">Kinase</keyword>
<dbReference type="Pfam" id="PF01219">
    <property type="entry name" value="DAGK_prokar"/>
    <property type="match status" value="1"/>
</dbReference>
<feature type="binding site" evidence="23">
    <location>
        <position position="29"/>
    </location>
    <ligand>
        <name>a divalent metal cation</name>
        <dbReference type="ChEBI" id="CHEBI:60240"/>
    </ligand>
</feature>
<reference evidence="25" key="1">
    <citation type="submission" date="2007-04" db="EMBL/GenBank/DDBJ databases">
        <title>Complete sequence of Shewanella putrefaciens CN-32.</title>
        <authorList>
            <consortium name="US DOE Joint Genome Institute"/>
            <person name="Copeland A."/>
            <person name="Lucas S."/>
            <person name="Lapidus A."/>
            <person name="Barry K."/>
            <person name="Detter J.C."/>
            <person name="Glavina del Rio T."/>
            <person name="Hammon N."/>
            <person name="Israni S."/>
            <person name="Dalin E."/>
            <person name="Tice H."/>
            <person name="Pitluck S."/>
            <person name="Chain P."/>
            <person name="Malfatti S."/>
            <person name="Shin M."/>
            <person name="Vergez L."/>
            <person name="Schmutz J."/>
            <person name="Larimer F."/>
            <person name="Land M."/>
            <person name="Hauser L."/>
            <person name="Kyrpides N."/>
            <person name="Mikhailova N."/>
            <person name="Romine M.F."/>
            <person name="Fredrickson J."/>
            <person name="Tiedje J."/>
            <person name="Richardson P."/>
        </authorList>
    </citation>
    <scope>NUCLEOTIDE SEQUENCE [LARGE SCALE GENOMIC DNA]</scope>
    <source>
        <strain evidence="25">CN-32</strain>
    </source>
</reference>
<keyword evidence="5" id="KW-1003">Cell membrane</keyword>
<dbReference type="GO" id="GO:0004143">
    <property type="term" value="F:ATP-dependent diacylglycerol kinase activity"/>
    <property type="evidence" value="ECO:0007669"/>
    <property type="project" value="UniProtKB-EC"/>
</dbReference>
<dbReference type="STRING" id="319224.Sputcn32_1980"/>
<keyword evidence="8 24" id="KW-0808">Transferase</keyword>
<comment type="similarity">
    <text evidence="2 24">Belongs to the bacterial diacylglycerol kinase family.</text>
</comment>
<dbReference type="InterPro" id="IPR033718">
    <property type="entry name" value="DAGK_prok"/>
</dbReference>
<keyword evidence="19 24" id="KW-1208">Phospholipid metabolism</keyword>
<dbReference type="InterPro" id="IPR036945">
    <property type="entry name" value="DAGK_sf"/>
</dbReference>
<keyword evidence="11 22" id="KW-0547">Nucleotide-binding</keyword>
<evidence type="ECO:0000256" key="7">
    <source>
        <dbReference type="ARBA" id="ARBA00022519"/>
    </source>
</evidence>
<sequence length="118" mass="12960">MKNHHTGFRRLISAAHYSKQGYLSSWRSEAAIRQEMVALIFLLPFALWVDVTAAERAILILSLLLVLVVELLNTGIETVVDRIGADYHELSGKAKDVGSAAVLTMLVAAAVVWAIILF</sequence>
<evidence type="ECO:0000256" key="5">
    <source>
        <dbReference type="ARBA" id="ARBA00022475"/>
    </source>
</evidence>
<protein>
    <recommendedName>
        <fullName evidence="4 24">Diacylglycerol kinase</fullName>
        <ecNumber evidence="3 24">2.7.1.107</ecNumber>
    </recommendedName>
</protein>
<keyword evidence="14 23" id="KW-0460">Magnesium</keyword>
<keyword evidence="18" id="KW-0594">Phospholipid biosynthesis</keyword>
<evidence type="ECO:0000256" key="12">
    <source>
        <dbReference type="ARBA" id="ARBA00022777"/>
    </source>
</evidence>